<evidence type="ECO:0000313" key="1">
    <source>
        <dbReference type="EMBL" id="MBF4694249.1"/>
    </source>
</evidence>
<name>A0ABR9ZXB9_9FIRM</name>
<dbReference type="Proteomes" id="UP000614200">
    <property type="component" value="Unassembled WGS sequence"/>
</dbReference>
<dbReference type="RefSeq" id="WP_194702486.1">
    <property type="nucleotide sequence ID" value="NZ_JADKNH010000008.1"/>
</dbReference>
<reference evidence="1 2" key="1">
    <citation type="submission" date="2020-11" db="EMBL/GenBank/DDBJ databases">
        <title>Fusibacter basophilias sp. nov.</title>
        <authorList>
            <person name="Qiu D."/>
        </authorList>
    </citation>
    <scope>NUCLEOTIDE SEQUENCE [LARGE SCALE GENOMIC DNA]</scope>
    <source>
        <strain evidence="1 2">Q10-2</strain>
    </source>
</reference>
<dbReference type="EMBL" id="JADKNH010000008">
    <property type="protein sequence ID" value="MBF4694249.1"/>
    <property type="molecule type" value="Genomic_DNA"/>
</dbReference>
<protein>
    <submittedName>
        <fullName evidence="1">Uncharacterized protein</fullName>
    </submittedName>
</protein>
<evidence type="ECO:0000313" key="2">
    <source>
        <dbReference type="Proteomes" id="UP000614200"/>
    </source>
</evidence>
<gene>
    <name evidence="1" type="ORF">ISU02_14090</name>
</gene>
<comment type="caution">
    <text evidence="1">The sequence shown here is derived from an EMBL/GenBank/DDBJ whole genome shotgun (WGS) entry which is preliminary data.</text>
</comment>
<proteinExistence type="predicted"/>
<keyword evidence="2" id="KW-1185">Reference proteome</keyword>
<accession>A0ABR9ZXB9</accession>
<sequence>MSNHLKLYESIINQALSDELDQIIETKAVHKNALEAPTSGAFLASYLQTVIEKGFRHFKTDHEDLKKQLEIANLLISQFKMLVEDETIDQYRISEDQILRGITDKLVKKERFLEQIPQSSVAISSFETYWNLGEFQSFDPTKEVDKDRLKYCLVSHRHQKDLVMKIS</sequence>
<organism evidence="1 2">
    <name type="scientific">Fusibacter ferrireducens</name>
    <dbReference type="NCBI Taxonomy" id="2785058"/>
    <lineage>
        <taxon>Bacteria</taxon>
        <taxon>Bacillati</taxon>
        <taxon>Bacillota</taxon>
        <taxon>Clostridia</taxon>
        <taxon>Eubacteriales</taxon>
        <taxon>Eubacteriales Family XII. Incertae Sedis</taxon>
        <taxon>Fusibacter</taxon>
    </lineage>
</organism>